<keyword evidence="1" id="KW-1133">Transmembrane helix</keyword>
<evidence type="ECO:0000256" key="1">
    <source>
        <dbReference type="SAM" id="Phobius"/>
    </source>
</evidence>
<evidence type="ECO:0000313" key="3">
    <source>
        <dbReference type="EMBL" id="AJG42931.1"/>
    </source>
</evidence>
<proteinExistence type="predicted"/>
<sequence>MDWEGLVSSFFAGFYGHNGLPFPGFRGAPGNHPLGLQLANLAHQNAPAVAHALQAQIQDIVQQDAADVIPLLQGIFHDVFAANRSWGRVAALLAFLGELAVTAARSGNLNLETLVLEFLLFILRGQLGQWIVTEGGGTEGFLQWMGGSRARAPGAPTGPPRRPRFPWWSLMLTMFIGGALAAILLALLTARRHR</sequence>
<dbReference type="GeneID" id="65099525"/>
<dbReference type="KEGG" id="vg:65099525"/>
<dbReference type="Proteomes" id="UP000296355">
    <property type="component" value="Segment"/>
</dbReference>
<reference evidence="3" key="1">
    <citation type="submission" date="2014-11" db="EMBL/GenBank/DDBJ databases">
        <title>Gammaherpesviruses are widespread among seal species in Canada.</title>
        <authorList>
            <person name="Bellehumeur C."/>
            <person name="Nielsen O."/>
            <person name="Measures L."/>
            <person name="Harwood L."/>
            <person name="Boyle B."/>
            <person name="Gagnon C.A."/>
        </authorList>
    </citation>
    <scope>NUCLEOTIDE SEQUENCE [LARGE SCALE GENOMIC DNA]</scope>
    <source>
        <strain evidence="3">FMV04-1493874</strain>
    </source>
</reference>
<evidence type="ECO:0000259" key="2">
    <source>
        <dbReference type="Pfam" id="PF00452"/>
    </source>
</evidence>
<accession>A0A0R5Z8R0</accession>
<name>A0A0R5Z8R0_9GAMA</name>
<dbReference type="InterPro" id="IPR036834">
    <property type="entry name" value="Bcl-2-like_sf"/>
</dbReference>
<dbReference type="EMBL" id="KP136799">
    <property type="protein sequence ID" value="AJG42931.1"/>
    <property type="molecule type" value="Genomic_DNA"/>
</dbReference>
<dbReference type="InterPro" id="IPR046371">
    <property type="entry name" value="Bcl-2_BH1-3"/>
</dbReference>
<feature type="domain" description="Bcl-2 Bcl-2 homology region 1-3" evidence="2">
    <location>
        <begin position="51"/>
        <end position="136"/>
    </location>
</feature>
<keyword evidence="1" id="KW-0472">Membrane</keyword>
<dbReference type="SUPFAM" id="SSF56854">
    <property type="entry name" value="Bcl-2 inhibitors of programmed cell death"/>
    <property type="match status" value="1"/>
</dbReference>
<feature type="transmembrane region" description="Helical" evidence="1">
    <location>
        <begin position="167"/>
        <end position="188"/>
    </location>
</feature>
<dbReference type="PROSITE" id="PS50062">
    <property type="entry name" value="BCL2_FAMILY"/>
    <property type="match status" value="1"/>
</dbReference>
<dbReference type="Gene3D" id="1.10.437.10">
    <property type="entry name" value="Blc2-like"/>
    <property type="match status" value="1"/>
</dbReference>
<dbReference type="RefSeq" id="YP_010084462.1">
    <property type="nucleotide sequence ID" value="NC_055139.1"/>
</dbReference>
<keyword evidence="1" id="KW-0812">Transmembrane</keyword>
<organism evidence="3 4">
    <name type="scientific">phocid gammaherpesvirus 3</name>
    <dbReference type="NCBI Taxonomy" id="2560643"/>
    <lineage>
        <taxon>Viruses</taxon>
        <taxon>Duplodnaviria</taxon>
        <taxon>Heunggongvirae</taxon>
        <taxon>Peploviricota</taxon>
        <taxon>Herviviricetes</taxon>
        <taxon>Herpesvirales</taxon>
        <taxon>Orthoherpesviridae</taxon>
        <taxon>Gammaherpesvirinae</taxon>
        <taxon>Percavirus</taxon>
        <taxon>Percavirus phocidgamma3</taxon>
    </lineage>
</organism>
<keyword evidence="4" id="KW-1185">Reference proteome</keyword>
<dbReference type="InterPro" id="IPR002475">
    <property type="entry name" value="Bcl2-like"/>
</dbReference>
<evidence type="ECO:0000313" key="4">
    <source>
        <dbReference type="Proteomes" id="UP000296355"/>
    </source>
</evidence>
<protein>
    <submittedName>
        <fullName evidence="3">Bcl-like protein</fullName>
    </submittedName>
</protein>
<dbReference type="Pfam" id="PF00452">
    <property type="entry name" value="Bcl-2"/>
    <property type="match status" value="1"/>
</dbReference>